<organism evidence="5">
    <name type="scientific">Physcomitrium patens</name>
    <name type="common">Spreading-leaved earth moss</name>
    <name type="synonym">Physcomitrella patens</name>
    <dbReference type="NCBI Taxonomy" id="3218"/>
    <lineage>
        <taxon>Eukaryota</taxon>
        <taxon>Viridiplantae</taxon>
        <taxon>Streptophyta</taxon>
        <taxon>Embryophyta</taxon>
        <taxon>Bryophyta</taxon>
        <taxon>Bryophytina</taxon>
        <taxon>Bryopsida</taxon>
        <taxon>Funariidae</taxon>
        <taxon>Funariales</taxon>
        <taxon>Funariaceae</taxon>
        <taxon>Physcomitrium</taxon>
    </lineage>
</organism>
<evidence type="ECO:0000259" key="4">
    <source>
        <dbReference type="PROSITE" id="PS50893"/>
    </source>
</evidence>
<dbReference type="PANTHER" id="PTHR42855:SF1">
    <property type="entry name" value="ABC TRANSPORTER DOMAIN-CONTAINING PROTEIN"/>
    <property type="match status" value="1"/>
</dbReference>
<dbReference type="AlphaFoldDB" id="A0A2K1IRB7"/>
<dbReference type="InterPro" id="IPR027417">
    <property type="entry name" value="P-loop_NTPase"/>
</dbReference>
<dbReference type="SUPFAM" id="SSF52540">
    <property type="entry name" value="P-loop containing nucleoside triphosphate hydrolases"/>
    <property type="match status" value="1"/>
</dbReference>
<evidence type="ECO:0000313" key="5">
    <source>
        <dbReference type="EMBL" id="PNR31819.1"/>
    </source>
</evidence>
<dbReference type="EnsemblPlants" id="Pp3c21_9610V3.1">
    <property type="protein sequence ID" value="Pp3c21_9610V3.1"/>
    <property type="gene ID" value="Pp3c21_9610"/>
</dbReference>
<dbReference type="Proteomes" id="UP000006727">
    <property type="component" value="Chromosome 21"/>
</dbReference>
<dbReference type="Gene3D" id="3.40.50.300">
    <property type="entry name" value="P-loop containing nucleotide triphosphate hydrolases"/>
    <property type="match status" value="2"/>
</dbReference>
<sequence>MRAATGERLRCGIAAGMSGCVSTLRVSDDVHQSQRVWWRTAPVSWDCAADRGENVRVAPVNTFVEEQVSLFLLEEMFEKDCVRLEKGRQRSIASKPIAASDEPKEIIKKERNMKGKSGAAGVYFKGVSVLNDVSWEVKRGESVGLAGIYGSGRTTQLTVIEGKEEADTGNVYKARANMRIAFLSQEFEVVGSRILREEFENTLQQQAEASDLYNIDGNINKTADWLVASFSGGWQMRIAPGKILLQLGRYPRNHSDLESIEWLERYLKDQDVPMVIVSHDRALLDQLCTKIVETDMGVAQTFPGNYSEFVPAKAAWVEMQHMSWEKQQKEIARSEEIIQRLSSGANSGRATSAAKQLKIMQDEGQKVEKPFQRKPVMFRFPELKCSGKKVVEIKKLGYHHDVKVLFENAELLVERGEKLGVVGPNGYLVCQAEALNQEKTVLQTVEEAVDDWRLNDIKALLGQCNFKAEMFDHKVLFLSGGEKYEWCWARLLLCKFMVTPSTLLVLDEPTNHLDIASKEEALREYKGTVIIASHDLYFLRQIMNRVVEAADYRLRDYSGDCNELGLNGPAVKSKSKMSKAEKELQKKQKAKAFSQSKNNGKVTKNAKRWN</sequence>
<dbReference type="Gramene" id="Pp3c21_9610V3.1">
    <property type="protein sequence ID" value="Pp3c21_9610V3.1"/>
    <property type="gene ID" value="Pp3c21_9610"/>
</dbReference>
<dbReference type="PROSITE" id="PS50893">
    <property type="entry name" value="ABC_TRANSPORTER_2"/>
    <property type="match status" value="1"/>
</dbReference>
<dbReference type="PaxDb" id="3218-PP1S353_7V6.1"/>
<reference evidence="6" key="3">
    <citation type="submission" date="2020-12" db="UniProtKB">
        <authorList>
            <consortium name="EnsemblPlants"/>
        </authorList>
    </citation>
    <scope>IDENTIFICATION</scope>
</reference>
<evidence type="ECO:0000256" key="2">
    <source>
        <dbReference type="ARBA" id="ARBA00022840"/>
    </source>
</evidence>
<evidence type="ECO:0000256" key="1">
    <source>
        <dbReference type="ARBA" id="ARBA00022741"/>
    </source>
</evidence>
<dbReference type="InterPro" id="IPR003439">
    <property type="entry name" value="ABC_transporter-like_ATP-bd"/>
</dbReference>
<keyword evidence="7" id="KW-1185">Reference proteome</keyword>
<accession>A0A2K1IRB7</accession>
<evidence type="ECO:0000313" key="6">
    <source>
        <dbReference type="EnsemblPlants" id="Pp3c21_9610V3.1"/>
    </source>
</evidence>
<dbReference type="STRING" id="3218.A0A2K1IRB7"/>
<dbReference type="InterPro" id="IPR032781">
    <property type="entry name" value="ABC_tran_Xtn"/>
</dbReference>
<feature type="domain" description="ABC transporter" evidence="4">
    <location>
        <begin position="107"/>
        <end position="321"/>
    </location>
</feature>
<gene>
    <name evidence="5" type="ORF">PHYPA_025942</name>
</gene>
<evidence type="ECO:0000313" key="7">
    <source>
        <dbReference type="Proteomes" id="UP000006727"/>
    </source>
</evidence>
<dbReference type="CDD" id="cd03221">
    <property type="entry name" value="ABCF_EF-3"/>
    <property type="match status" value="1"/>
</dbReference>
<evidence type="ECO:0000256" key="3">
    <source>
        <dbReference type="SAM" id="MobiDB-lite"/>
    </source>
</evidence>
<reference evidence="5 7" key="1">
    <citation type="journal article" date="2008" name="Science">
        <title>The Physcomitrella genome reveals evolutionary insights into the conquest of land by plants.</title>
        <authorList>
            <person name="Rensing S."/>
            <person name="Lang D."/>
            <person name="Zimmer A."/>
            <person name="Terry A."/>
            <person name="Salamov A."/>
            <person name="Shapiro H."/>
            <person name="Nishiyama T."/>
            <person name="Perroud P.-F."/>
            <person name="Lindquist E."/>
            <person name="Kamisugi Y."/>
            <person name="Tanahashi T."/>
            <person name="Sakakibara K."/>
            <person name="Fujita T."/>
            <person name="Oishi K."/>
            <person name="Shin-I T."/>
            <person name="Kuroki Y."/>
            <person name="Toyoda A."/>
            <person name="Suzuki Y."/>
            <person name="Hashimoto A."/>
            <person name="Yamaguchi K."/>
            <person name="Sugano A."/>
            <person name="Kohara Y."/>
            <person name="Fujiyama A."/>
            <person name="Anterola A."/>
            <person name="Aoki S."/>
            <person name="Ashton N."/>
            <person name="Barbazuk W.B."/>
            <person name="Barker E."/>
            <person name="Bennetzen J."/>
            <person name="Bezanilla M."/>
            <person name="Blankenship R."/>
            <person name="Cho S.H."/>
            <person name="Dutcher S."/>
            <person name="Estelle M."/>
            <person name="Fawcett J.A."/>
            <person name="Gundlach H."/>
            <person name="Hanada K."/>
            <person name="Heyl A."/>
            <person name="Hicks K.A."/>
            <person name="Hugh J."/>
            <person name="Lohr M."/>
            <person name="Mayer K."/>
            <person name="Melkozernov A."/>
            <person name="Murata T."/>
            <person name="Nelson D."/>
            <person name="Pils B."/>
            <person name="Prigge M."/>
            <person name="Reiss B."/>
            <person name="Renner T."/>
            <person name="Rombauts S."/>
            <person name="Rushton P."/>
            <person name="Sanderfoot A."/>
            <person name="Schween G."/>
            <person name="Shiu S.-H."/>
            <person name="Stueber K."/>
            <person name="Theodoulou F.L."/>
            <person name="Tu H."/>
            <person name="Van de Peer Y."/>
            <person name="Verrier P.J."/>
            <person name="Waters E."/>
            <person name="Wood A."/>
            <person name="Yang L."/>
            <person name="Cove D."/>
            <person name="Cuming A."/>
            <person name="Hasebe M."/>
            <person name="Lucas S."/>
            <person name="Mishler D.B."/>
            <person name="Reski R."/>
            <person name="Grigoriev I."/>
            <person name="Quatrano R.S."/>
            <person name="Boore J.L."/>
        </authorList>
    </citation>
    <scope>NUCLEOTIDE SEQUENCE [LARGE SCALE GENOMIC DNA]</scope>
    <source>
        <strain evidence="6 7">cv. Gransden 2004</strain>
    </source>
</reference>
<dbReference type="Pfam" id="PF12848">
    <property type="entry name" value="ABC_tran_Xtn"/>
    <property type="match status" value="1"/>
</dbReference>
<reference evidence="5 7" key="2">
    <citation type="journal article" date="2018" name="Plant J.">
        <title>The Physcomitrella patens chromosome-scale assembly reveals moss genome structure and evolution.</title>
        <authorList>
            <person name="Lang D."/>
            <person name="Ullrich K.K."/>
            <person name="Murat F."/>
            <person name="Fuchs J."/>
            <person name="Jenkins J."/>
            <person name="Haas F.B."/>
            <person name="Piednoel M."/>
            <person name="Gundlach H."/>
            <person name="Van Bel M."/>
            <person name="Meyberg R."/>
            <person name="Vives C."/>
            <person name="Morata J."/>
            <person name="Symeonidi A."/>
            <person name="Hiss M."/>
            <person name="Muchero W."/>
            <person name="Kamisugi Y."/>
            <person name="Saleh O."/>
            <person name="Blanc G."/>
            <person name="Decker E.L."/>
            <person name="van Gessel N."/>
            <person name="Grimwood J."/>
            <person name="Hayes R.D."/>
            <person name="Graham S.W."/>
            <person name="Gunter L.E."/>
            <person name="McDaniel S.F."/>
            <person name="Hoernstein S.N.W."/>
            <person name="Larsson A."/>
            <person name="Li F.W."/>
            <person name="Perroud P.F."/>
            <person name="Phillips J."/>
            <person name="Ranjan P."/>
            <person name="Rokshar D.S."/>
            <person name="Rothfels C.J."/>
            <person name="Schneider L."/>
            <person name="Shu S."/>
            <person name="Stevenson D.W."/>
            <person name="Thummler F."/>
            <person name="Tillich M."/>
            <person name="Villarreal Aguilar J.C."/>
            <person name="Widiez T."/>
            <person name="Wong G.K."/>
            <person name="Wymore A."/>
            <person name="Zhang Y."/>
            <person name="Zimmer A.D."/>
            <person name="Quatrano R.S."/>
            <person name="Mayer K.F.X."/>
            <person name="Goodstein D."/>
            <person name="Casacuberta J.M."/>
            <person name="Vandepoele K."/>
            <person name="Reski R."/>
            <person name="Cuming A.C."/>
            <person name="Tuskan G.A."/>
            <person name="Maumus F."/>
            <person name="Salse J."/>
            <person name="Schmutz J."/>
            <person name="Rensing S.A."/>
        </authorList>
    </citation>
    <scope>NUCLEOTIDE SEQUENCE [LARGE SCALE GENOMIC DNA]</scope>
    <source>
        <strain evidence="6 7">cv. Gransden 2004</strain>
    </source>
</reference>
<proteinExistence type="predicted"/>
<protein>
    <recommendedName>
        <fullName evidence="4">ABC transporter domain-containing protein</fullName>
    </recommendedName>
</protein>
<keyword evidence="2" id="KW-0067">ATP-binding</keyword>
<feature type="region of interest" description="Disordered" evidence="3">
    <location>
        <begin position="571"/>
        <end position="610"/>
    </location>
</feature>
<dbReference type="GO" id="GO:0005524">
    <property type="term" value="F:ATP binding"/>
    <property type="evidence" value="ECO:0000318"/>
    <property type="project" value="GO_Central"/>
</dbReference>
<dbReference type="InParanoid" id="A0A2K1IRB7"/>
<dbReference type="PANTHER" id="PTHR42855">
    <property type="entry name" value="ABC TRANSPORTER ATP-BINDING SUBUNIT"/>
    <property type="match status" value="1"/>
</dbReference>
<name>A0A2K1IRB7_PHYPA</name>
<dbReference type="InterPro" id="IPR051309">
    <property type="entry name" value="ABCF_ATPase"/>
</dbReference>
<dbReference type="Pfam" id="PF00005">
    <property type="entry name" value="ABC_tran"/>
    <property type="match status" value="1"/>
</dbReference>
<keyword evidence="1" id="KW-0547">Nucleotide-binding</keyword>
<dbReference type="EMBL" id="ABEU02000021">
    <property type="protein sequence ID" value="PNR31819.1"/>
    <property type="molecule type" value="Genomic_DNA"/>
</dbReference>
<dbReference type="GO" id="GO:0016887">
    <property type="term" value="F:ATP hydrolysis activity"/>
    <property type="evidence" value="ECO:0007669"/>
    <property type="project" value="InterPro"/>
</dbReference>